<reference evidence="3" key="2">
    <citation type="submission" date="2021-04" db="EMBL/GenBank/DDBJ databases">
        <title>Taxonomy of Flavobacteriaceae bacterium ZY171143.</title>
        <authorList>
            <person name="Li F."/>
        </authorList>
    </citation>
    <scope>NUCLEOTIDE SEQUENCE [LARGE SCALE GENOMIC DNA]</scope>
    <source>
        <strain evidence="3">ZY171143</strain>
    </source>
</reference>
<keyword evidence="3" id="KW-1185">Reference proteome</keyword>
<evidence type="ECO:0000313" key="3">
    <source>
        <dbReference type="Proteomes" id="UP000672011"/>
    </source>
</evidence>
<organism evidence="2 3">
    <name type="scientific">Faecalibacter bovis</name>
    <dbReference type="NCBI Taxonomy" id="2898187"/>
    <lineage>
        <taxon>Bacteria</taxon>
        <taxon>Pseudomonadati</taxon>
        <taxon>Bacteroidota</taxon>
        <taxon>Flavobacteriia</taxon>
        <taxon>Flavobacteriales</taxon>
        <taxon>Weeksellaceae</taxon>
        <taxon>Faecalibacter</taxon>
    </lineage>
</organism>
<proteinExistence type="predicted"/>
<feature type="compositionally biased region" description="Polar residues" evidence="1">
    <location>
        <begin position="417"/>
        <end position="427"/>
    </location>
</feature>
<reference evidence="2 3" key="1">
    <citation type="journal article" date="2021" name="Int. J. Syst. Evol. Microbiol.">
        <title>Faecalibacter bovis sp. nov., isolated from cow faeces.</title>
        <authorList>
            <person name="Li F."/>
            <person name="Zhao W."/>
            <person name="Hong Q."/>
            <person name="Shao Q."/>
            <person name="Song J."/>
            <person name="Yang S."/>
        </authorList>
    </citation>
    <scope>NUCLEOTIDE SEQUENCE [LARGE SCALE GENOMIC DNA]</scope>
    <source>
        <strain evidence="2 3">ZY171143</strain>
    </source>
</reference>
<name>A0ABX7XDN8_9FLAO</name>
<feature type="region of interest" description="Disordered" evidence="1">
    <location>
        <begin position="407"/>
        <end position="437"/>
    </location>
</feature>
<accession>A0ABX7XDN8</accession>
<dbReference type="EMBL" id="CP072842">
    <property type="protein sequence ID" value="QTV06046.1"/>
    <property type="molecule type" value="Genomic_DNA"/>
</dbReference>
<dbReference type="Pfam" id="PF06074">
    <property type="entry name" value="Portal_Mu"/>
    <property type="match status" value="1"/>
</dbReference>
<evidence type="ECO:0000313" key="2">
    <source>
        <dbReference type="EMBL" id="QTV06046.1"/>
    </source>
</evidence>
<sequence>MKLFNNIFGAFKTPKNVSTTKPQKRGGKSKNLDKIIDQISKSFKDISRKDIDKWRQAIIISHNHDNPRFNTYADLVEDLRIDGTFKAHEQLRVSATLSTGFQIRNKASGEINEEATELFNQKWFFDYLQLYLHSIIYGAKVIEFINFDGHKIEFVEIPKRNTATNYKRIYPDLTSQTFINYDDPIHKNWVLQLGEDDLGLINNIIPNLIWKRNVVQSWAEFCEKFGMPLVSATTNRSDEDHLDAVEQQLLSLAEASVGVFPEGTSIKFDEANRTDAYNVYSKFIEQHTNEISSVMVGSNTLTENAANRSQTEVHERSLDFKISQADRRDIAFNVNDELIPLLMAHGYSQLSNDDVLEWVESKEEIDLNQYWTIVQGIMQDHEVETEWLSQTFNVPIVGKKQKQFNPFLNSEEDENNDPNQKNKNTGVQAKWRKPDYT</sequence>
<dbReference type="RefSeq" id="WP_230476686.1">
    <property type="nucleotide sequence ID" value="NZ_CP072842.1"/>
</dbReference>
<dbReference type="Proteomes" id="UP000672011">
    <property type="component" value="Chromosome"/>
</dbReference>
<protein>
    <submittedName>
        <fullName evidence="2">DUF935 family protein</fullName>
    </submittedName>
</protein>
<dbReference type="InterPro" id="IPR009279">
    <property type="entry name" value="Portal_Mu"/>
</dbReference>
<gene>
    <name evidence="2" type="ORF">J9309_01475</name>
</gene>
<evidence type="ECO:0000256" key="1">
    <source>
        <dbReference type="SAM" id="MobiDB-lite"/>
    </source>
</evidence>